<accession>A0A2C5Y0Q7</accession>
<name>A0A2C5Y0Q7_9HYPO</name>
<dbReference type="STRING" id="1399860.A0A2C5Y0Q7"/>
<dbReference type="EMBL" id="NJET01000141">
    <property type="protein sequence ID" value="PHH60554.1"/>
    <property type="molecule type" value="Genomic_DNA"/>
</dbReference>
<organism evidence="1 2">
    <name type="scientific">Ophiocordyceps australis</name>
    <dbReference type="NCBI Taxonomy" id="1399860"/>
    <lineage>
        <taxon>Eukaryota</taxon>
        <taxon>Fungi</taxon>
        <taxon>Dikarya</taxon>
        <taxon>Ascomycota</taxon>
        <taxon>Pezizomycotina</taxon>
        <taxon>Sordariomycetes</taxon>
        <taxon>Hypocreomycetidae</taxon>
        <taxon>Hypocreales</taxon>
        <taxon>Ophiocordycipitaceae</taxon>
        <taxon>Ophiocordyceps</taxon>
    </lineage>
</organism>
<evidence type="ECO:0000313" key="2">
    <source>
        <dbReference type="Proteomes" id="UP000226192"/>
    </source>
</evidence>
<evidence type="ECO:0000313" key="1">
    <source>
        <dbReference type="EMBL" id="PHH60554.1"/>
    </source>
</evidence>
<dbReference type="AlphaFoldDB" id="A0A2C5Y0Q7"/>
<dbReference type="Proteomes" id="UP000226192">
    <property type="component" value="Unassembled WGS sequence"/>
</dbReference>
<gene>
    <name evidence="1" type="ORF">CDD81_1559</name>
</gene>
<proteinExistence type="predicted"/>
<reference evidence="1 2" key="1">
    <citation type="submission" date="2017-06" db="EMBL/GenBank/DDBJ databases">
        <title>Ant-infecting Ophiocordyceps genomes reveal a high diversity of potential behavioral manipulation genes and a possible major role for enterotoxins.</title>
        <authorList>
            <person name="De Bekker C."/>
            <person name="Evans H.C."/>
            <person name="Brachmann A."/>
            <person name="Hughes D.P."/>
        </authorList>
    </citation>
    <scope>NUCLEOTIDE SEQUENCE [LARGE SCALE GENOMIC DNA]</scope>
    <source>
        <strain evidence="1 2">Map64</strain>
    </source>
</reference>
<sequence length="236" mass="27378">MSRSHNFERIFISVFIHFVIPNDTNLEEFSQPGVIEDRFHDMIQSFKDTDILFNIKEVQIVIHEEWAAGRDNKVMRQTLYKGDNRDLNFYMIGQVDSDARIVAPIDPVTGAYCTPPFQSDTWITEQIGDIHQDGCIYSTSSTMNYEAVQGVTYYWAGLCRKPGQCEKSIDKSQFMNLYRKIASMRFVPVPRTFISSETEIGRAHDKEYLCHNTPCFNELLHLVLNIEELKVRYAVL</sequence>
<comment type="caution">
    <text evidence="1">The sequence shown here is derived from an EMBL/GenBank/DDBJ whole genome shotgun (WGS) entry which is preliminary data.</text>
</comment>
<protein>
    <submittedName>
        <fullName evidence="1">Uncharacterized protein</fullName>
    </submittedName>
</protein>
<keyword evidence="2" id="KW-1185">Reference proteome</keyword>